<feature type="region of interest" description="Disordered" evidence="1">
    <location>
        <begin position="590"/>
        <end position="621"/>
    </location>
</feature>
<evidence type="ECO:0000313" key="2">
    <source>
        <dbReference type="EMBL" id="GMI38707.1"/>
    </source>
</evidence>
<evidence type="ECO:0008006" key="4">
    <source>
        <dbReference type="Google" id="ProtNLM"/>
    </source>
</evidence>
<sequence length="1193" mass="130627">SFSDFGLRVKWDKGKYRDFDCSVNHPDKFLVKLPPDTAPAAASSEQGTELAKLCVECDWDGAMDRLRVSVDSSGKFNEASVPFEGDLPLHIALRLDAPTAFVRELIAAHEEALETKASNGGPAGGTAGLPLHLCARNCTNTNTLKLIVSKYPDATREFDHKVNLPLHIAVYRYDRPIDEQKPYHHEFVELLLNFYWQAAHIRNAEGKLPYDICYAFDIPADYKNSLRPGPPWDDSWYPLIEGDRVKIKNGTMKGRVREVHALGALFTVNWEDGSSRSYDIYDENADPRSSGGFDRIGDEEESVPEPVPEPVPAPQKLSVDTSLGLDSSDPDASFMFTGVPTNREFTSNGGVLTTPLGAQLEIPPGYANAPQSLSMVEVDQKHTRNLLGPPDNELPIALAAPVVRLENDTQPQIVLNDGQYITIRLPHNNGNNLQAWRETDGVWTKDDKIHAITTSVSDQDEVELCIDRDAFSVPHLATPPAPTLQSRSQQTIIIRLSETPTTAIHTKYQLRLCKLSQRDRKSGGGPDSEFRPSTEMEDAKWQLLDPTSADGITTTIGGIFACYALVRVLHVPSGDAGEWSEVLFVPPANSSKRRMKVEDESSPPPSPASLLEADTPPPQKRTFVDSAPRLRRAIETGQHEAKIYRLCCDTLSRKLLFILDDIERNEAGLDKVVADEIETAVSLINKCSAPGWLSKLLIPPTPSWNSLFLGLDEKVVQAVAASRDLALATKLSGSFQLMTYLDEFSVDSNGLARDHFLAAYNECDGNMHTLETKVIDFCRDFNADYADFRAEIYSPDFKKAVEKVGGGTQAASQDVAVGTPRKAVEMLRSPRGDAGGVYLSFAKKEMVGGPGAQKNLVDKGWRCVSDGAGGGGIVDNMHQAILAWGVFVILSSPSYADRKTASGRATLRELEIAQRYSKRIICVGRGDHIMGVSARVDLIMGADGRVDTDELCEALLGMNVMPDAAAESEGEGEGEGGMDEEAKEWLQAGGFADLVDPLERRGGVKTMAHIMKLTSKDTWEDLEAVACDKKTLHRLVKKVERAKVECMLAEEHGQDVIKECSGNAIITSCFAKAAQIIDEGGAEGAGGGVAKLAKNFLTILAGRMSDKVREEKAKVGMIETYVLSIHDVLVEIQDERREEKKEGKAESLTQSIGKFFGLKLGRGGRGKNAEERTQLQEAKVQANIQQINIIISM</sequence>
<dbReference type="EMBL" id="BRYB01000839">
    <property type="protein sequence ID" value="GMI38707.1"/>
    <property type="molecule type" value="Genomic_DNA"/>
</dbReference>
<dbReference type="Gene3D" id="1.25.40.20">
    <property type="entry name" value="Ankyrin repeat-containing domain"/>
    <property type="match status" value="1"/>
</dbReference>
<protein>
    <recommendedName>
        <fullName evidence="4">TIR domain-containing protein</fullName>
    </recommendedName>
</protein>
<organism evidence="2 3">
    <name type="scientific">Tetraparma gracilis</name>
    <dbReference type="NCBI Taxonomy" id="2962635"/>
    <lineage>
        <taxon>Eukaryota</taxon>
        <taxon>Sar</taxon>
        <taxon>Stramenopiles</taxon>
        <taxon>Ochrophyta</taxon>
        <taxon>Bolidophyceae</taxon>
        <taxon>Parmales</taxon>
        <taxon>Triparmaceae</taxon>
        <taxon>Tetraparma</taxon>
    </lineage>
</organism>
<proteinExistence type="predicted"/>
<dbReference type="Proteomes" id="UP001165060">
    <property type="component" value="Unassembled WGS sequence"/>
</dbReference>
<evidence type="ECO:0000256" key="1">
    <source>
        <dbReference type="SAM" id="MobiDB-lite"/>
    </source>
</evidence>
<feature type="region of interest" description="Disordered" evidence="1">
    <location>
        <begin position="279"/>
        <end position="318"/>
    </location>
</feature>
<feature type="non-terminal residue" evidence="2">
    <location>
        <position position="1"/>
    </location>
</feature>
<keyword evidence="3" id="KW-1185">Reference proteome</keyword>
<dbReference type="InterPro" id="IPR036770">
    <property type="entry name" value="Ankyrin_rpt-contain_sf"/>
</dbReference>
<reference evidence="2 3" key="1">
    <citation type="journal article" date="2023" name="Commun. Biol.">
        <title>Genome analysis of Parmales, the sister group of diatoms, reveals the evolutionary specialization of diatoms from phago-mixotrophs to photoautotrophs.</title>
        <authorList>
            <person name="Ban H."/>
            <person name="Sato S."/>
            <person name="Yoshikawa S."/>
            <person name="Yamada K."/>
            <person name="Nakamura Y."/>
            <person name="Ichinomiya M."/>
            <person name="Sato N."/>
            <person name="Blanc-Mathieu R."/>
            <person name="Endo H."/>
            <person name="Kuwata A."/>
            <person name="Ogata H."/>
        </authorList>
    </citation>
    <scope>NUCLEOTIDE SEQUENCE [LARGE SCALE GENOMIC DNA]</scope>
</reference>
<feature type="region of interest" description="Disordered" evidence="1">
    <location>
        <begin position="517"/>
        <end position="536"/>
    </location>
</feature>
<evidence type="ECO:0000313" key="3">
    <source>
        <dbReference type="Proteomes" id="UP001165060"/>
    </source>
</evidence>
<name>A0ABQ6N248_9STRA</name>
<gene>
    <name evidence="2" type="ORF">TeGR_g536</name>
</gene>
<comment type="caution">
    <text evidence="2">The sequence shown here is derived from an EMBL/GenBank/DDBJ whole genome shotgun (WGS) entry which is preliminary data.</text>
</comment>
<accession>A0ABQ6N248</accession>